<dbReference type="PANTHER" id="PTHR10159:SF519">
    <property type="entry name" value="DUAL SPECIFICITY PROTEIN PHOSPHATASE MPK3"/>
    <property type="match status" value="1"/>
</dbReference>
<reference evidence="7 8" key="1">
    <citation type="submission" date="2024-07" db="EMBL/GenBank/DDBJ databases">
        <title>Section-level genome sequencing and comparative genomics of Aspergillus sections Usti and Cavernicolus.</title>
        <authorList>
            <consortium name="Lawrence Berkeley National Laboratory"/>
            <person name="Nybo J.L."/>
            <person name="Vesth T.C."/>
            <person name="Theobald S."/>
            <person name="Frisvad J.C."/>
            <person name="Larsen T.O."/>
            <person name="Kjaerboelling I."/>
            <person name="Rothschild-Mancinelli K."/>
            <person name="Lyhne E.K."/>
            <person name="Kogle M.E."/>
            <person name="Barry K."/>
            <person name="Clum A."/>
            <person name="Na H."/>
            <person name="Ledsgaard L."/>
            <person name="Lin J."/>
            <person name="Lipzen A."/>
            <person name="Kuo A."/>
            <person name="Riley R."/>
            <person name="Mondo S."/>
            <person name="Labutti K."/>
            <person name="Haridas S."/>
            <person name="Pangalinan J."/>
            <person name="Salamov A.A."/>
            <person name="Simmons B.A."/>
            <person name="Magnuson J.K."/>
            <person name="Chen J."/>
            <person name="Drula E."/>
            <person name="Henrissat B."/>
            <person name="Wiebenga A."/>
            <person name="Lubbers R.J."/>
            <person name="Gomes A.C."/>
            <person name="Makela M.R."/>
            <person name="Stajich J."/>
            <person name="Grigoriev I.V."/>
            <person name="Mortensen U.H."/>
            <person name="De Vries R.P."/>
            <person name="Baker S.E."/>
            <person name="Andersen M.R."/>
        </authorList>
    </citation>
    <scope>NUCLEOTIDE SEQUENCE [LARGE SCALE GENOMIC DNA]</scope>
    <source>
        <strain evidence="7 8">CBS 209.92</strain>
    </source>
</reference>
<evidence type="ECO:0000256" key="1">
    <source>
        <dbReference type="ARBA" id="ARBA00008601"/>
    </source>
</evidence>
<evidence type="ECO:0000259" key="6">
    <source>
        <dbReference type="PROSITE" id="PS50056"/>
    </source>
</evidence>
<dbReference type="SMART" id="SM00195">
    <property type="entry name" value="DSPc"/>
    <property type="match status" value="1"/>
</dbReference>
<gene>
    <name evidence="7" type="ORF">BJX66DRAFT_306004</name>
</gene>
<dbReference type="CDD" id="cd14498">
    <property type="entry name" value="DSP"/>
    <property type="match status" value="1"/>
</dbReference>
<evidence type="ECO:0000256" key="3">
    <source>
        <dbReference type="ARBA" id="ARBA00022801"/>
    </source>
</evidence>
<dbReference type="Pfam" id="PF00782">
    <property type="entry name" value="DSPc"/>
    <property type="match status" value="1"/>
</dbReference>
<dbReference type="PANTHER" id="PTHR10159">
    <property type="entry name" value="DUAL SPECIFICITY PROTEIN PHOSPHATASE"/>
    <property type="match status" value="1"/>
</dbReference>
<dbReference type="InterPro" id="IPR020422">
    <property type="entry name" value="TYR_PHOSPHATASE_DUAL_dom"/>
</dbReference>
<name>A0ABR4G3B4_9EURO</name>
<keyword evidence="4" id="KW-0904">Protein phosphatase</keyword>
<dbReference type="InterPro" id="IPR000387">
    <property type="entry name" value="Tyr_Pase_dom"/>
</dbReference>
<dbReference type="InterPro" id="IPR000340">
    <property type="entry name" value="Dual-sp_phosphatase_cat-dom"/>
</dbReference>
<evidence type="ECO:0000256" key="2">
    <source>
        <dbReference type="ARBA" id="ARBA00013064"/>
    </source>
</evidence>
<proteinExistence type="inferred from homology"/>
<dbReference type="EMBL" id="JBFTWV010000057">
    <property type="protein sequence ID" value="KAL2793489.1"/>
    <property type="molecule type" value="Genomic_DNA"/>
</dbReference>
<evidence type="ECO:0000259" key="5">
    <source>
        <dbReference type="PROSITE" id="PS50054"/>
    </source>
</evidence>
<feature type="domain" description="Tyrosine-protein phosphatase" evidence="5">
    <location>
        <begin position="6"/>
        <end position="158"/>
    </location>
</feature>
<evidence type="ECO:0000313" key="8">
    <source>
        <dbReference type="Proteomes" id="UP001610563"/>
    </source>
</evidence>
<comment type="caution">
    <text evidence="7">The sequence shown here is derived from an EMBL/GenBank/DDBJ whole genome shotgun (WGS) entry which is preliminary data.</text>
</comment>
<feature type="domain" description="Tyrosine specific protein phosphatases" evidence="6">
    <location>
        <begin position="78"/>
        <end position="137"/>
    </location>
</feature>
<protein>
    <recommendedName>
        <fullName evidence="2">protein-tyrosine-phosphatase</fullName>
        <ecNumber evidence="2">3.1.3.48</ecNumber>
    </recommendedName>
</protein>
<dbReference type="Gene3D" id="3.90.190.10">
    <property type="entry name" value="Protein tyrosine phosphatase superfamily"/>
    <property type="match status" value="1"/>
</dbReference>
<dbReference type="Proteomes" id="UP001610563">
    <property type="component" value="Unassembled WGS sequence"/>
</dbReference>
<keyword evidence="3" id="KW-0378">Hydrolase</keyword>
<dbReference type="EC" id="3.1.3.48" evidence="2"/>
<dbReference type="PROSITE" id="PS50054">
    <property type="entry name" value="TYR_PHOSPHATASE_DUAL"/>
    <property type="match status" value="1"/>
</dbReference>
<dbReference type="SUPFAM" id="SSF52799">
    <property type="entry name" value="(Phosphotyrosine protein) phosphatases II"/>
    <property type="match status" value="1"/>
</dbReference>
<evidence type="ECO:0000256" key="4">
    <source>
        <dbReference type="ARBA" id="ARBA00022912"/>
    </source>
</evidence>
<dbReference type="PROSITE" id="PS50056">
    <property type="entry name" value="TYR_PHOSPHATASE_2"/>
    <property type="match status" value="1"/>
</dbReference>
<comment type="similarity">
    <text evidence="1">Belongs to the protein-tyrosine phosphatase family. Non-receptor class dual specificity subfamily.</text>
</comment>
<keyword evidence="8" id="KW-1185">Reference proteome</keyword>
<sequence length="169" mass="18453">MGKSKPPSNGCILPSFLYVAPASAASSLQFLQKHEITIIISIGKTPSHRHTSIETEHGPRSIIYHRLSLEDKEDARITKCVEAACIIIDEASASNRRVLVHCSAAISRSPAVVAGYLIRRRGYSLDAALEALRKVRPVVSPNRGFIEQLKRIEMEASEGRAVSHGEVEG</sequence>
<dbReference type="InterPro" id="IPR029021">
    <property type="entry name" value="Prot-tyrosine_phosphatase-like"/>
</dbReference>
<evidence type="ECO:0000313" key="7">
    <source>
        <dbReference type="EMBL" id="KAL2793489.1"/>
    </source>
</evidence>
<organism evidence="7 8">
    <name type="scientific">Aspergillus keveii</name>
    <dbReference type="NCBI Taxonomy" id="714993"/>
    <lineage>
        <taxon>Eukaryota</taxon>
        <taxon>Fungi</taxon>
        <taxon>Dikarya</taxon>
        <taxon>Ascomycota</taxon>
        <taxon>Pezizomycotina</taxon>
        <taxon>Eurotiomycetes</taxon>
        <taxon>Eurotiomycetidae</taxon>
        <taxon>Eurotiales</taxon>
        <taxon>Aspergillaceae</taxon>
        <taxon>Aspergillus</taxon>
        <taxon>Aspergillus subgen. Nidulantes</taxon>
    </lineage>
</organism>
<accession>A0ABR4G3B4</accession>